<dbReference type="Proteomes" id="UP000233551">
    <property type="component" value="Unassembled WGS sequence"/>
</dbReference>
<reference evidence="2" key="2">
    <citation type="submission" date="2017-06" db="EMBL/GenBank/DDBJ databases">
        <title>The pomegranate genome and the genomics of punicalagin biosynthesis.</title>
        <authorList>
            <person name="Xu C."/>
        </authorList>
    </citation>
    <scope>NUCLEOTIDE SEQUENCE [LARGE SCALE GENOMIC DNA]</scope>
    <source>
        <tissue evidence="2">Fresh leaf</tissue>
    </source>
</reference>
<feature type="compositionally biased region" description="Basic and acidic residues" evidence="1">
    <location>
        <begin position="32"/>
        <end position="45"/>
    </location>
</feature>
<organism evidence="2 4">
    <name type="scientific">Punica granatum</name>
    <name type="common">Pomegranate</name>
    <dbReference type="NCBI Taxonomy" id="22663"/>
    <lineage>
        <taxon>Eukaryota</taxon>
        <taxon>Viridiplantae</taxon>
        <taxon>Streptophyta</taxon>
        <taxon>Embryophyta</taxon>
        <taxon>Tracheophyta</taxon>
        <taxon>Spermatophyta</taxon>
        <taxon>Magnoliopsida</taxon>
        <taxon>eudicotyledons</taxon>
        <taxon>Gunneridae</taxon>
        <taxon>Pentapetalae</taxon>
        <taxon>rosids</taxon>
        <taxon>malvids</taxon>
        <taxon>Myrtales</taxon>
        <taxon>Lythraceae</taxon>
        <taxon>Punica</taxon>
    </lineage>
</organism>
<keyword evidence="5" id="KW-1185">Reference proteome</keyword>
<reference evidence="3 5" key="3">
    <citation type="submission" date="2017-11" db="EMBL/GenBank/DDBJ databases">
        <title>De-novo sequencing of pomegranate (Punica granatum L.) genome.</title>
        <authorList>
            <person name="Akparov Z."/>
            <person name="Amiraslanov A."/>
            <person name="Hajiyeva S."/>
            <person name="Abbasov M."/>
            <person name="Kaur K."/>
            <person name="Hamwieh A."/>
            <person name="Solovyev V."/>
            <person name="Salamov A."/>
            <person name="Braich B."/>
            <person name="Kosarev P."/>
            <person name="Mahmoud A."/>
            <person name="Hajiyev E."/>
            <person name="Babayeva S."/>
            <person name="Izzatullayeva V."/>
            <person name="Mammadov A."/>
            <person name="Mammadov A."/>
            <person name="Sharifova S."/>
            <person name="Ojaghi J."/>
            <person name="Eynullazada K."/>
            <person name="Bayramov B."/>
            <person name="Abdulazimova A."/>
            <person name="Shahmuradov I."/>
        </authorList>
    </citation>
    <scope>NUCLEOTIDE SEQUENCE [LARGE SCALE GENOMIC DNA]</scope>
    <source>
        <strain evidence="3">AG2017</strain>
        <strain evidence="5">cv. AG2017</strain>
        <tissue evidence="3">Leaf</tissue>
    </source>
</reference>
<sequence>MRARESIVGRARCEVSETMATLKKAQQPLKASEIKPDSPPEDLRPSHFTRNPASTVQLTTRLAVSPRVSRCGRELKCARPQVPVSPMALSRANSLTEATSVARASMRY</sequence>
<name>A0A218W9M2_PUNGR</name>
<evidence type="ECO:0000256" key="1">
    <source>
        <dbReference type="SAM" id="MobiDB-lite"/>
    </source>
</evidence>
<evidence type="ECO:0000313" key="4">
    <source>
        <dbReference type="Proteomes" id="UP000197138"/>
    </source>
</evidence>
<feature type="region of interest" description="Disordered" evidence="1">
    <location>
        <begin position="22"/>
        <end position="52"/>
    </location>
</feature>
<reference evidence="4" key="1">
    <citation type="journal article" date="2017" name="Plant J.">
        <title>The pomegranate (Punica granatum L.) genome and the genomics of punicalagin biosynthesis.</title>
        <authorList>
            <person name="Qin G."/>
            <person name="Xu C."/>
            <person name="Ming R."/>
            <person name="Tang H."/>
            <person name="Guyot R."/>
            <person name="Kramer E.M."/>
            <person name="Hu Y."/>
            <person name="Yi X."/>
            <person name="Qi Y."/>
            <person name="Xu X."/>
            <person name="Gao Z."/>
            <person name="Pan H."/>
            <person name="Jian J."/>
            <person name="Tian Y."/>
            <person name="Yue Z."/>
            <person name="Xu Y."/>
        </authorList>
    </citation>
    <scope>NUCLEOTIDE SEQUENCE [LARGE SCALE GENOMIC DNA]</scope>
    <source>
        <strain evidence="4">cv. Dabenzi</strain>
    </source>
</reference>
<dbReference type="EMBL" id="PGOL01000277">
    <property type="protein sequence ID" value="PKI73365.1"/>
    <property type="molecule type" value="Genomic_DNA"/>
</dbReference>
<accession>A0A218W9M2</accession>
<evidence type="ECO:0000313" key="2">
    <source>
        <dbReference type="EMBL" id="OWM69040.1"/>
    </source>
</evidence>
<gene>
    <name evidence="2" type="ORF">CDL15_Pgr025227</name>
    <name evidence="3" type="ORF">CRG98_006303</name>
</gene>
<evidence type="ECO:0000313" key="3">
    <source>
        <dbReference type="EMBL" id="PKI73365.1"/>
    </source>
</evidence>
<dbReference type="Proteomes" id="UP000197138">
    <property type="component" value="Unassembled WGS sequence"/>
</dbReference>
<comment type="caution">
    <text evidence="2">The sequence shown here is derived from an EMBL/GenBank/DDBJ whole genome shotgun (WGS) entry which is preliminary data.</text>
</comment>
<dbReference type="EMBL" id="MTKT01004939">
    <property type="protein sequence ID" value="OWM69040.1"/>
    <property type="molecule type" value="Genomic_DNA"/>
</dbReference>
<protein>
    <submittedName>
        <fullName evidence="2">Uncharacterized protein</fullName>
    </submittedName>
</protein>
<dbReference type="AlphaFoldDB" id="A0A218W9M2"/>
<evidence type="ECO:0000313" key="5">
    <source>
        <dbReference type="Proteomes" id="UP000233551"/>
    </source>
</evidence>
<proteinExistence type="predicted"/>